<evidence type="ECO:0000256" key="7">
    <source>
        <dbReference type="ARBA" id="ARBA00023239"/>
    </source>
</evidence>
<keyword evidence="6" id="KW-0057">Aromatic amino acid biosynthesis</keyword>
<keyword evidence="11" id="KW-1185">Reference proteome</keyword>
<protein>
    <recommendedName>
        <fullName evidence="3">tryptophan synthase</fullName>
        <ecNumber evidence="3">4.2.1.20</ecNumber>
    </recommendedName>
</protein>
<keyword evidence="5" id="KW-0822">Tryptophan biosynthesis</keyword>
<dbReference type="PANTHER" id="PTHR43406:SF1">
    <property type="entry name" value="TRYPTOPHAN SYNTHASE ALPHA CHAIN, CHLOROPLASTIC"/>
    <property type="match status" value="1"/>
</dbReference>
<proteinExistence type="inferred from homology"/>
<keyword evidence="4" id="KW-0028">Amino-acid biosynthesis</keyword>
<dbReference type="OrthoDB" id="10050244at2759"/>
<gene>
    <name evidence="10" type="ORF">C2E21_4577</name>
</gene>
<dbReference type="CDD" id="cd04724">
    <property type="entry name" value="Tryptophan_synthase_alpha"/>
    <property type="match status" value="1"/>
</dbReference>
<dbReference type="EMBL" id="LHPG02000008">
    <property type="protein sequence ID" value="PRW56715.1"/>
    <property type="molecule type" value="Genomic_DNA"/>
</dbReference>
<dbReference type="EC" id="4.2.1.20" evidence="3"/>
<dbReference type="Proteomes" id="UP000239899">
    <property type="component" value="Unassembled WGS sequence"/>
</dbReference>
<organism evidence="10 11">
    <name type="scientific">Chlorella sorokiniana</name>
    <name type="common">Freshwater green alga</name>
    <dbReference type="NCBI Taxonomy" id="3076"/>
    <lineage>
        <taxon>Eukaryota</taxon>
        <taxon>Viridiplantae</taxon>
        <taxon>Chlorophyta</taxon>
        <taxon>core chlorophytes</taxon>
        <taxon>Trebouxiophyceae</taxon>
        <taxon>Chlorellales</taxon>
        <taxon>Chlorellaceae</taxon>
        <taxon>Chlorella clade</taxon>
        <taxon>Chlorella</taxon>
    </lineage>
</organism>
<dbReference type="InterPro" id="IPR013785">
    <property type="entry name" value="Aldolase_TIM"/>
</dbReference>
<evidence type="ECO:0000256" key="9">
    <source>
        <dbReference type="RuleBase" id="RU003662"/>
    </source>
</evidence>
<evidence type="ECO:0000313" key="10">
    <source>
        <dbReference type="EMBL" id="PRW56715.1"/>
    </source>
</evidence>
<dbReference type="PANTHER" id="PTHR43406">
    <property type="entry name" value="TRYPTOPHAN SYNTHASE, ALPHA CHAIN"/>
    <property type="match status" value="1"/>
</dbReference>
<evidence type="ECO:0000256" key="3">
    <source>
        <dbReference type="ARBA" id="ARBA00012043"/>
    </source>
</evidence>
<evidence type="ECO:0000313" key="11">
    <source>
        <dbReference type="Proteomes" id="UP000239899"/>
    </source>
</evidence>
<dbReference type="InterPro" id="IPR002028">
    <property type="entry name" value="Trp_synthase_suA"/>
</dbReference>
<accession>A0A2P6TRM8</accession>
<evidence type="ECO:0000256" key="2">
    <source>
        <dbReference type="ARBA" id="ARBA00011270"/>
    </source>
</evidence>
<dbReference type="GO" id="GO:0004834">
    <property type="term" value="F:tryptophan synthase activity"/>
    <property type="evidence" value="ECO:0007669"/>
    <property type="project" value="UniProtKB-EC"/>
</dbReference>
<dbReference type="STRING" id="3076.A0A2P6TRM8"/>
<reference evidence="10 11" key="1">
    <citation type="journal article" date="2018" name="Plant J.">
        <title>Genome sequences of Chlorella sorokiniana UTEX 1602 and Micractinium conductrix SAG 241.80: implications to maltose excretion by a green alga.</title>
        <authorList>
            <person name="Arriola M.B."/>
            <person name="Velmurugan N."/>
            <person name="Zhang Y."/>
            <person name="Plunkett M.H."/>
            <person name="Hondzo H."/>
            <person name="Barney B.M."/>
        </authorList>
    </citation>
    <scope>NUCLEOTIDE SEQUENCE [LARGE SCALE GENOMIC DNA]</scope>
    <source>
        <strain evidence="11">UTEX 1602</strain>
    </source>
</reference>
<comment type="pathway">
    <text evidence="1">Amino-acid biosynthesis; L-tryptophan biosynthesis; L-tryptophan from chorismate: step 5/5.</text>
</comment>
<comment type="caution">
    <text evidence="10">The sequence shown here is derived from an EMBL/GenBank/DDBJ whole genome shotgun (WGS) entry which is preliminary data.</text>
</comment>
<dbReference type="AlphaFoldDB" id="A0A2P6TRM8"/>
<evidence type="ECO:0000256" key="1">
    <source>
        <dbReference type="ARBA" id="ARBA00004733"/>
    </source>
</evidence>
<evidence type="ECO:0000256" key="5">
    <source>
        <dbReference type="ARBA" id="ARBA00022822"/>
    </source>
</evidence>
<dbReference type="Gene3D" id="3.20.20.70">
    <property type="entry name" value="Aldolase class I"/>
    <property type="match status" value="1"/>
</dbReference>
<evidence type="ECO:0000256" key="8">
    <source>
        <dbReference type="ARBA" id="ARBA00049047"/>
    </source>
</evidence>
<evidence type="ECO:0000256" key="4">
    <source>
        <dbReference type="ARBA" id="ARBA00022605"/>
    </source>
</evidence>
<comment type="catalytic activity">
    <reaction evidence="8">
        <text>(1S,2R)-1-C-(indol-3-yl)glycerol 3-phosphate + L-serine = D-glyceraldehyde 3-phosphate + L-tryptophan + H2O</text>
        <dbReference type="Rhea" id="RHEA:10532"/>
        <dbReference type="ChEBI" id="CHEBI:15377"/>
        <dbReference type="ChEBI" id="CHEBI:33384"/>
        <dbReference type="ChEBI" id="CHEBI:57912"/>
        <dbReference type="ChEBI" id="CHEBI:58866"/>
        <dbReference type="ChEBI" id="CHEBI:59776"/>
        <dbReference type="EC" id="4.2.1.20"/>
    </reaction>
</comment>
<dbReference type="InterPro" id="IPR011060">
    <property type="entry name" value="RibuloseP-bd_barrel"/>
</dbReference>
<dbReference type="GO" id="GO:0005829">
    <property type="term" value="C:cytosol"/>
    <property type="evidence" value="ECO:0007669"/>
    <property type="project" value="TreeGrafter"/>
</dbReference>
<dbReference type="NCBIfam" id="TIGR00262">
    <property type="entry name" value="trpA"/>
    <property type="match status" value="1"/>
</dbReference>
<sequence>MRAEAGAAGLLVPDLPEEQLPALQHAAAAHGLELVLLVTPATPTAEDVQRLARASQGFVYLASVAGPTGERQGVAPKVADHIEKLHAWTDTPVCVGFGVSGPEQARQIRAWGAEGVICGSALARALGESGSKEEGLRKMAELARSLREAIS</sequence>
<name>A0A2P6TRM8_CHLSO</name>
<dbReference type="Pfam" id="PF00290">
    <property type="entry name" value="Trp_syntA"/>
    <property type="match status" value="1"/>
</dbReference>
<evidence type="ECO:0000256" key="6">
    <source>
        <dbReference type="ARBA" id="ARBA00023141"/>
    </source>
</evidence>
<comment type="subunit">
    <text evidence="2">Tetramer of two alpha and two beta chains.</text>
</comment>
<dbReference type="SUPFAM" id="SSF51366">
    <property type="entry name" value="Ribulose-phoshate binding barrel"/>
    <property type="match status" value="1"/>
</dbReference>
<comment type="similarity">
    <text evidence="9">Belongs to the TrpA family.</text>
</comment>
<dbReference type="UniPathway" id="UPA00035">
    <property type="reaction ID" value="UER00044"/>
</dbReference>
<keyword evidence="7" id="KW-0456">Lyase</keyword>